<comment type="caution">
    <text evidence="2">The sequence shown here is derived from an EMBL/GenBank/DDBJ whole genome shotgun (WGS) entry which is preliminary data.</text>
</comment>
<keyword evidence="1" id="KW-0812">Transmembrane</keyword>
<gene>
    <name evidence="2" type="ORF">ACFPIH_46210</name>
</gene>
<dbReference type="EMBL" id="JBHSFK010000047">
    <property type="protein sequence ID" value="MFC4506762.1"/>
    <property type="molecule type" value="Genomic_DNA"/>
</dbReference>
<name>A0ABV9B4Y3_9ACTN</name>
<proteinExistence type="predicted"/>
<reference evidence="3" key="1">
    <citation type="journal article" date="2019" name="Int. J. Syst. Evol. Microbiol.">
        <title>The Global Catalogue of Microorganisms (GCM) 10K type strain sequencing project: providing services to taxonomists for standard genome sequencing and annotation.</title>
        <authorList>
            <consortium name="The Broad Institute Genomics Platform"/>
            <consortium name="The Broad Institute Genome Sequencing Center for Infectious Disease"/>
            <person name="Wu L."/>
            <person name="Ma J."/>
        </authorList>
    </citation>
    <scope>NUCLEOTIDE SEQUENCE [LARGE SCALE GENOMIC DNA]</scope>
    <source>
        <strain evidence="3">CGMCC 4.7177</strain>
    </source>
</reference>
<keyword evidence="3" id="KW-1185">Reference proteome</keyword>
<dbReference type="Proteomes" id="UP001595839">
    <property type="component" value="Unassembled WGS sequence"/>
</dbReference>
<accession>A0ABV9B4Y3</accession>
<dbReference type="InterPro" id="IPR045701">
    <property type="entry name" value="DUF6059"/>
</dbReference>
<feature type="transmembrane region" description="Helical" evidence="1">
    <location>
        <begin position="12"/>
        <end position="34"/>
    </location>
</feature>
<dbReference type="Pfam" id="PF19534">
    <property type="entry name" value="DUF6059"/>
    <property type="match status" value="1"/>
</dbReference>
<evidence type="ECO:0000313" key="2">
    <source>
        <dbReference type="EMBL" id="MFC4506762.1"/>
    </source>
</evidence>
<keyword evidence="1" id="KW-1133">Transmembrane helix</keyword>
<evidence type="ECO:0000256" key="1">
    <source>
        <dbReference type="SAM" id="Phobius"/>
    </source>
</evidence>
<sequence>MSKAVRRLARRVWRGVVTFFVDGFGALAVIFGMVPPATVDQAKDWWLRDDDRKTPVTPVPLDAPPPAHPERLAAHVPLSPDERELWAQLRGLQEEPQDGL</sequence>
<organism evidence="2 3">
    <name type="scientific">Streptomyces vulcanius</name>
    <dbReference type="NCBI Taxonomy" id="1441876"/>
    <lineage>
        <taxon>Bacteria</taxon>
        <taxon>Bacillati</taxon>
        <taxon>Actinomycetota</taxon>
        <taxon>Actinomycetes</taxon>
        <taxon>Kitasatosporales</taxon>
        <taxon>Streptomycetaceae</taxon>
        <taxon>Streptomyces</taxon>
    </lineage>
</organism>
<evidence type="ECO:0000313" key="3">
    <source>
        <dbReference type="Proteomes" id="UP001595839"/>
    </source>
</evidence>
<dbReference type="RefSeq" id="WP_381170662.1">
    <property type="nucleotide sequence ID" value="NZ_JBHSFK010000047.1"/>
</dbReference>
<keyword evidence="1" id="KW-0472">Membrane</keyword>
<protein>
    <submittedName>
        <fullName evidence="2">DUF6059 family protein</fullName>
    </submittedName>
</protein>